<dbReference type="PRINTS" id="PR00344">
    <property type="entry name" value="BCTRLSENSOR"/>
</dbReference>
<dbReference type="AlphaFoldDB" id="A0A420DK88"/>
<keyword evidence="3" id="KW-0597">Phosphoprotein</keyword>
<dbReference type="InterPro" id="IPR003594">
    <property type="entry name" value="HATPase_dom"/>
</dbReference>
<reference evidence="9 10" key="1">
    <citation type="submission" date="2018-09" db="EMBL/GenBank/DDBJ databases">
        <title>Genomic Encyclopedia of Archaeal and Bacterial Type Strains, Phase II (KMG-II): from individual species to whole genera.</title>
        <authorList>
            <person name="Goeker M."/>
        </authorList>
    </citation>
    <scope>NUCLEOTIDE SEQUENCE [LARGE SCALE GENOMIC DNA]</scope>
    <source>
        <strain evidence="9 10">DSM 11458</strain>
    </source>
</reference>
<dbReference type="EC" id="2.7.13.3" evidence="2"/>
<evidence type="ECO:0000256" key="6">
    <source>
        <dbReference type="ARBA" id="ARBA00023012"/>
    </source>
</evidence>
<sequence length="590" mass="64520">MLEPAFWAAAGVSAIAALVLFWMSRFQRFQGKLYYSLTFVAMIWTLLMVGLEAASNSAACQLQWATLAWLGNGLVPVAWCFFVYDYIDNKIPLGKRTAGFVLTAIPLIGFLIAATNQWHLLFYTDKTVIPSGENYIKFAHGPAFFAIIAILYAFVAAAIFRLARAFREAKPVAWPLLAMLIFITLTPLTANAAYIGLGFTFFGLDPTAFMFTLGILSFTWMLVTNKTMDMAFVGQSLLFNTMSEPVVLVDRYRNISLMNAAAKDIGLHSGSASALSKMIENINYLEKSEKAVHLTLGQRFYEPRARPIESPLDPTGSELGWSITFIDITDRIATNAALEEALKQADSANRAKDEFISVVSHELRTPLTSLTGGLTLALSGRLGDVPDPIRSLLNIAHRNGGRLSRLIENILLAQKIEVDALTLESKPVDLGLLLKESFEENKMFAAEREVQLALKSIMPAVIIGDAFAIRQIIDNLISNAIKFSDPQGVVEGSITTAGSRVKLSIKNGGRSIPEGMESKVFGRFEQIENSGQSATQGSGLGLHISKKLAKQMFGDIFYESLPSIGTTFNVEFQLGEKPTPKAALLVSSSV</sequence>
<feature type="transmembrane region" description="Helical" evidence="7">
    <location>
        <begin position="35"/>
        <end position="55"/>
    </location>
</feature>
<keyword evidence="10" id="KW-1185">Reference proteome</keyword>
<feature type="transmembrane region" description="Helical" evidence="7">
    <location>
        <begin position="138"/>
        <end position="160"/>
    </location>
</feature>
<dbReference type="InterPro" id="IPR005467">
    <property type="entry name" value="His_kinase_dom"/>
</dbReference>
<dbReference type="GO" id="GO:0000155">
    <property type="term" value="F:phosphorelay sensor kinase activity"/>
    <property type="evidence" value="ECO:0007669"/>
    <property type="project" value="InterPro"/>
</dbReference>
<evidence type="ECO:0000313" key="10">
    <source>
        <dbReference type="Proteomes" id="UP000284407"/>
    </source>
</evidence>
<dbReference type="PANTHER" id="PTHR43711">
    <property type="entry name" value="TWO-COMPONENT HISTIDINE KINASE"/>
    <property type="match status" value="1"/>
</dbReference>
<dbReference type="PANTHER" id="PTHR43711:SF1">
    <property type="entry name" value="HISTIDINE KINASE 1"/>
    <property type="match status" value="1"/>
</dbReference>
<dbReference type="Pfam" id="PF00512">
    <property type="entry name" value="HisKA"/>
    <property type="match status" value="1"/>
</dbReference>
<dbReference type="InterPro" id="IPR036890">
    <property type="entry name" value="HATPase_C_sf"/>
</dbReference>
<evidence type="ECO:0000256" key="3">
    <source>
        <dbReference type="ARBA" id="ARBA00022553"/>
    </source>
</evidence>
<feature type="transmembrane region" description="Helical" evidence="7">
    <location>
        <begin position="172"/>
        <end position="195"/>
    </location>
</feature>
<protein>
    <recommendedName>
        <fullName evidence="2">histidine kinase</fullName>
        <ecNumber evidence="2">2.7.13.3</ecNumber>
    </recommendedName>
</protein>
<evidence type="ECO:0000256" key="4">
    <source>
        <dbReference type="ARBA" id="ARBA00022679"/>
    </source>
</evidence>
<dbReference type="OrthoDB" id="7179697at2"/>
<name>A0A420DK88_9RHOB</name>
<dbReference type="InterPro" id="IPR031621">
    <property type="entry name" value="HisKA_7TM"/>
</dbReference>
<accession>A0A420DK88</accession>
<keyword evidence="4" id="KW-0808">Transferase</keyword>
<keyword evidence="5" id="KW-0418">Kinase</keyword>
<dbReference type="InterPro" id="IPR050736">
    <property type="entry name" value="Sensor_HK_Regulatory"/>
</dbReference>
<evidence type="ECO:0000256" key="7">
    <source>
        <dbReference type="SAM" id="Phobius"/>
    </source>
</evidence>
<dbReference type="Gene3D" id="1.10.287.130">
    <property type="match status" value="1"/>
</dbReference>
<feature type="transmembrane region" description="Helical" evidence="7">
    <location>
        <begin position="201"/>
        <end position="223"/>
    </location>
</feature>
<evidence type="ECO:0000256" key="1">
    <source>
        <dbReference type="ARBA" id="ARBA00000085"/>
    </source>
</evidence>
<dbReference type="InterPro" id="IPR004358">
    <property type="entry name" value="Sig_transdc_His_kin-like_C"/>
</dbReference>
<dbReference type="RefSeq" id="WP_037967800.1">
    <property type="nucleotide sequence ID" value="NZ_RAQK01000002.1"/>
</dbReference>
<feature type="transmembrane region" description="Helical" evidence="7">
    <location>
        <begin position="99"/>
        <end position="118"/>
    </location>
</feature>
<dbReference type="SUPFAM" id="SSF47384">
    <property type="entry name" value="Homodimeric domain of signal transducing histidine kinase"/>
    <property type="match status" value="1"/>
</dbReference>
<dbReference type="InterPro" id="IPR003661">
    <property type="entry name" value="HisK_dim/P_dom"/>
</dbReference>
<proteinExistence type="predicted"/>
<dbReference type="SMART" id="SM00387">
    <property type="entry name" value="HATPase_c"/>
    <property type="match status" value="1"/>
</dbReference>
<dbReference type="Proteomes" id="UP000284407">
    <property type="component" value="Unassembled WGS sequence"/>
</dbReference>
<organism evidence="9 10">
    <name type="scientific">Sulfitobacter guttiformis</name>
    <dbReference type="NCBI Taxonomy" id="74349"/>
    <lineage>
        <taxon>Bacteria</taxon>
        <taxon>Pseudomonadati</taxon>
        <taxon>Pseudomonadota</taxon>
        <taxon>Alphaproteobacteria</taxon>
        <taxon>Rhodobacterales</taxon>
        <taxon>Roseobacteraceae</taxon>
        <taxon>Sulfitobacter</taxon>
    </lineage>
</organism>
<keyword evidence="7" id="KW-0812">Transmembrane</keyword>
<evidence type="ECO:0000259" key="8">
    <source>
        <dbReference type="PROSITE" id="PS50109"/>
    </source>
</evidence>
<dbReference type="Pfam" id="PF16927">
    <property type="entry name" value="HisKA_7TM"/>
    <property type="match status" value="1"/>
</dbReference>
<keyword evidence="7" id="KW-1133">Transmembrane helix</keyword>
<dbReference type="CDD" id="cd00082">
    <property type="entry name" value="HisKA"/>
    <property type="match status" value="1"/>
</dbReference>
<dbReference type="Pfam" id="PF02518">
    <property type="entry name" value="HATPase_c"/>
    <property type="match status" value="1"/>
</dbReference>
<dbReference type="STRING" id="1443111.Z949_693"/>
<comment type="catalytic activity">
    <reaction evidence="1">
        <text>ATP + protein L-histidine = ADP + protein N-phospho-L-histidine.</text>
        <dbReference type="EC" id="2.7.13.3"/>
    </reaction>
</comment>
<dbReference type="SMART" id="SM00388">
    <property type="entry name" value="HisKA"/>
    <property type="match status" value="1"/>
</dbReference>
<feature type="transmembrane region" description="Helical" evidence="7">
    <location>
        <begin position="6"/>
        <end position="23"/>
    </location>
</feature>
<evidence type="ECO:0000256" key="2">
    <source>
        <dbReference type="ARBA" id="ARBA00012438"/>
    </source>
</evidence>
<keyword evidence="6" id="KW-0902">Two-component regulatory system</keyword>
<dbReference type="InterPro" id="IPR036097">
    <property type="entry name" value="HisK_dim/P_sf"/>
</dbReference>
<dbReference type="SUPFAM" id="SSF55874">
    <property type="entry name" value="ATPase domain of HSP90 chaperone/DNA topoisomerase II/histidine kinase"/>
    <property type="match status" value="1"/>
</dbReference>
<keyword evidence="7" id="KW-0472">Membrane</keyword>
<gene>
    <name evidence="9" type="ORF">C8N30_3760</name>
</gene>
<feature type="domain" description="Histidine kinase" evidence="8">
    <location>
        <begin position="358"/>
        <end position="576"/>
    </location>
</feature>
<dbReference type="PROSITE" id="PS50109">
    <property type="entry name" value="HIS_KIN"/>
    <property type="match status" value="1"/>
</dbReference>
<dbReference type="EMBL" id="RAQK01000002">
    <property type="protein sequence ID" value="RKE94629.1"/>
    <property type="molecule type" value="Genomic_DNA"/>
</dbReference>
<feature type="transmembrane region" description="Helical" evidence="7">
    <location>
        <begin position="67"/>
        <end position="87"/>
    </location>
</feature>
<evidence type="ECO:0000313" key="9">
    <source>
        <dbReference type="EMBL" id="RKE94629.1"/>
    </source>
</evidence>
<comment type="caution">
    <text evidence="9">The sequence shown here is derived from an EMBL/GenBank/DDBJ whole genome shotgun (WGS) entry which is preliminary data.</text>
</comment>
<evidence type="ECO:0000256" key="5">
    <source>
        <dbReference type="ARBA" id="ARBA00022777"/>
    </source>
</evidence>
<dbReference type="Gene3D" id="3.30.565.10">
    <property type="entry name" value="Histidine kinase-like ATPase, C-terminal domain"/>
    <property type="match status" value="1"/>
</dbReference>